<dbReference type="Gene3D" id="3.30.450.20">
    <property type="entry name" value="PAS domain"/>
    <property type="match status" value="1"/>
</dbReference>
<dbReference type="GO" id="GO:0046872">
    <property type="term" value="F:metal ion binding"/>
    <property type="evidence" value="ECO:0007669"/>
    <property type="project" value="UniProtKB-KW"/>
</dbReference>
<dbReference type="SMART" id="SM00091">
    <property type="entry name" value="PAS"/>
    <property type="match status" value="1"/>
</dbReference>
<evidence type="ECO:0000256" key="9">
    <source>
        <dbReference type="PIRSR" id="PIRSR623088-2"/>
    </source>
</evidence>
<evidence type="ECO:0000259" key="12">
    <source>
        <dbReference type="PROSITE" id="PS50112"/>
    </source>
</evidence>
<dbReference type="Pfam" id="PF00233">
    <property type="entry name" value="PDEase_I"/>
    <property type="match status" value="1"/>
</dbReference>
<dbReference type="Pfam" id="PF23198">
    <property type="entry name" value="PDE8A_N"/>
    <property type="match status" value="1"/>
</dbReference>
<dbReference type="PROSITE" id="PS50112">
    <property type="entry name" value="PAS"/>
    <property type="match status" value="1"/>
</dbReference>
<evidence type="ECO:0000256" key="1">
    <source>
        <dbReference type="ARBA" id="ARBA00001968"/>
    </source>
</evidence>
<feature type="binding site" evidence="9">
    <location>
        <position position="776"/>
    </location>
    <ligand>
        <name>AMP</name>
        <dbReference type="ChEBI" id="CHEBI:456215"/>
    </ligand>
</feature>
<evidence type="ECO:0000313" key="14">
    <source>
        <dbReference type="EMBL" id="CAH1714416.1"/>
    </source>
</evidence>
<evidence type="ECO:0000256" key="11">
    <source>
        <dbReference type="SAM" id="MobiDB-lite"/>
    </source>
</evidence>
<accession>A0A9P0IQX3</accession>
<evidence type="ECO:0000256" key="5">
    <source>
        <dbReference type="ARBA" id="ARBA00022723"/>
    </source>
</evidence>
<dbReference type="SUPFAM" id="SSF109604">
    <property type="entry name" value="HD-domain/PDEase-like"/>
    <property type="match status" value="1"/>
</dbReference>
<evidence type="ECO:0000256" key="2">
    <source>
        <dbReference type="ARBA" id="ARBA00004703"/>
    </source>
</evidence>
<keyword evidence="15" id="KW-1185">Reference proteome</keyword>
<reference evidence="14" key="2">
    <citation type="submission" date="2022-10" db="EMBL/GenBank/DDBJ databases">
        <authorList>
            <consortium name="ENA_rothamsted_submissions"/>
            <consortium name="culmorum"/>
            <person name="King R."/>
        </authorList>
    </citation>
    <scope>NUCLEOTIDE SEQUENCE</scope>
</reference>
<dbReference type="InterPro" id="IPR000014">
    <property type="entry name" value="PAS"/>
</dbReference>
<dbReference type="EC" id="3.1.4.53" evidence="4"/>
<feature type="domain" description="PAS" evidence="12">
    <location>
        <begin position="280"/>
        <end position="334"/>
    </location>
</feature>
<dbReference type="CDD" id="cd00130">
    <property type="entry name" value="PAS"/>
    <property type="match status" value="1"/>
</dbReference>
<dbReference type="PRINTS" id="PR00387">
    <property type="entry name" value="PDIESTERASE1"/>
</dbReference>
<dbReference type="EMBL" id="OU895877">
    <property type="protein sequence ID" value="CAH1714416.1"/>
    <property type="molecule type" value="Genomic_DNA"/>
</dbReference>
<dbReference type="InterPro" id="IPR003607">
    <property type="entry name" value="HD/PDEase_dom"/>
</dbReference>
<feature type="binding site" evidence="10">
    <location>
        <position position="613"/>
    </location>
    <ligand>
        <name>Zn(2+)</name>
        <dbReference type="ChEBI" id="CHEBI:29105"/>
        <label>1</label>
    </ligand>
</feature>
<dbReference type="Pfam" id="PF13426">
    <property type="entry name" value="PAS_9"/>
    <property type="match status" value="1"/>
</dbReference>
<evidence type="ECO:0000313" key="15">
    <source>
        <dbReference type="Proteomes" id="UP001153620"/>
    </source>
</evidence>
<dbReference type="PANTHER" id="PTHR11347">
    <property type="entry name" value="CYCLIC NUCLEOTIDE PHOSPHODIESTERASE"/>
    <property type="match status" value="1"/>
</dbReference>
<dbReference type="CDD" id="cd00077">
    <property type="entry name" value="HDc"/>
    <property type="match status" value="1"/>
</dbReference>
<organism evidence="14 15">
    <name type="scientific">Chironomus riparius</name>
    <dbReference type="NCBI Taxonomy" id="315576"/>
    <lineage>
        <taxon>Eukaryota</taxon>
        <taxon>Metazoa</taxon>
        <taxon>Ecdysozoa</taxon>
        <taxon>Arthropoda</taxon>
        <taxon>Hexapoda</taxon>
        <taxon>Insecta</taxon>
        <taxon>Pterygota</taxon>
        <taxon>Neoptera</taxon>
        <taxon>Endopterygota</taxon>
        <taxon>Diptera</taxon>
        <taxon>Nematocera</taxon>
        <taxon>Chironomoidea</taxon>
        <taxon>Chironomidae</taxon>
        <taxon>Chironominae</taxon>
        <taxon>Chironomus</taxon>
    </lineage>
</organism>
<evidence type="ECO:0000256" key="10">
    <source>
        <dbReference type="PIRSR" id="PIRSR623088-3"/>
    </source>
</evidence>
<feature type="binding site" evidence="9">
    <location>
        <begin position="609"/>
        <end position="613"/>
    </location>
    <ligand>
        <name>AMP</name>
        <dbReference type="ChEBI" id="CHEBI:456215"/>
    </ligand>
</feature>
<dbReference type="InterPro" id="IPR035965">
    <property type="entry name" value="PAS-like_dom_sf"/>
</dbReference>
<evidence type="ECO:0000256" key="6">
    <source>
        <dbReference type="ARBA" id="ARBA00022801"/>
    </source>
</evidence>
<name>A0A9P0IQX3_9DIPT</name>
<evidence type="ECO:0000256" key="7">
    <source>
        <dbReference type="ARBA" id="ARBA00023149"/>
    </source>
</evidence>
<dbReference type="SUPFAM" id="SSF55785">
    <property type="entry name" value="PYP-like sensor domain (PAS domain)"/>
    <property type="match status" value="1"/>
</dbReference>
<dbReference type="InterPro" id="IPR002073">
    <property type="entry name" value="PDEase_catalytic_dom"/>
</dbReference>
<evidence type="ECO:0000259" key="13">
    <source>
        <dbReference type="PROSITE" id="PS51845"/>
    </source>
</evidence>
<comment type="similarity">
    <text evidence="3">Belongs to the cyclic nucleotide phosphodiesterase family. PDE8 subfamily.</text>
</comment>
<feature type="binding site" evidence="10">
    <location>
        <position position="776"/>
    </location>
    <ligand>
        <name>Zn(2+)</name>
        <dbReference type="ChEBI" id="CHEBI:29105"/>
        <label>1</label>
    </ligand>
</feature>
<keyword evidence="7" id="KW-0114">cAMP</keyword>
<dbReference type="GO" id="GO:0007165">
    <property type="term" value="P:signal transduction"/>
    <property type="evidence" value="ECO:0007669"/>
    <property type="project" value="InterPro"/>
</dbReference>
<comment type="pathway">
    <text evidence="2">Purine metabolism; 3',5'-cyclic AMP degradation; AMP from 3',5'-cyclic AMP: step 1/1.</text>
</comment>
<comment type="cofactor">
    <cofactor evidence="1">
        <name>a divalent metal cation</name>
        <dbReference type="ChEBI" id="CHEBI:60240"/>
    </cofactor>
</comment>
<dbReference type="InterPro" id="IPR036971">
    <property type="entry name" value="PDEase_catalytic_dom_sf"/>
</dbReference>
<sequence>MGCSPSILSSLSNNHNNRKDSGLYCSNNSDTNSNKIDAHNETNTALANQILVQSSNKDVLEKDCVKKDSIVSVSGFGHITHNFTIIPSSIRRATIGTSAPSNSRLGHRKSSLALTPEEDCPVEPTIKLHDGKYPYLIPPNPSVRALIVFYKDDQVSDAVLRSCERLNIEITRAKSTDSALELFQSPLNGGHHLVIVDGRCKNTDVESFGRSLRSSKGSQYTIMVCVVKKSVFEKDDTSILSLLDVGYNRCIIESPHVSILSSELRQIQHSLIRPQNVIATQQALYAALHRVKDTVIITDDALRIQYMNKQAERILGMKIDEVVGRPLHDFINSDASVLLSQTNRLREFDGTLSFTRKVQDPILLHVRAYPVACLGKSTTHLILSLQASGSHEMGLPSIPQAKEPRGSLHSIRRGSFDIRSIASDGLRRTSLAKLSSLPLEAPITKVLSLLTQVQENCSSDEARLLDRVMDFLKREGLYSPQIKEIRPEDPVATDLIGALLTQGPTNVVSSRRSSNESIIRSGSRQSSTSASVPKIKMPTHVSELLECALDWDFEIFRLEELTEKHPLVYLGTELFRRFDVYNTFNCDETTFRSWLIVIESHYHIVNTYHNSTHAADVMQATACYLQQLANRDLKIMDRLDEATALIASAAHDVDHPGRSSAYLCNSDNQLAILYNDVCVLESHHAATTFRLTLSDEKINIFKNLDRDMYKLARSIIIDMILATEMTRHFEHLAKFVSVFGNDAENKDIVIKKYPLKLPNDEDNQMLIRRMLIKCSDVSNPTRPLKFCVEWARRIAEEYFIQTDDEKRKGMPIVMPMFDRATCSISKSQIGFIEFIIQDMMNAWDGFIDMPELVQYMQYNYTQWKLFEEQGINTLNDIKRKQMSITNANLSSMKLDEMM</sequence>
<keyword evidence="6" id="KW-0378">Hydrolase</keyword>
<feature type="binding site" evidence="10">
    <location>
        <position position="652"/>
    </location>
    <ligand>
        <name>Zn(2+)</name>
        <dbReference type="ChEBI" id="CHEBI:29105"/>
        <label>1</label>
    </ligand>
</feature>
<evidence type="ECO:0000256" key="4">
    <source>
        <dbReference type="ARBA" id="ARBA00012276"/>
    </source>
</evidence>
<keyword evidence="5 10" id="KW-0479">Metal-binding</keyword>
<feature type="binding site" evidence="9">
    <location>
        <position position="828"/>
    </location>
    <ligand>
        <name>AMP</name>
        <dbReference type="ChEBI" id="CHEBI:456215"/>
    </ligand>
</feature>
<feature type="region of interest" description="Disordered" evidence="11">
    <location>
        <begin position="509"/>
        <end position="532"/>
    </location>
</feature>
<dbReference type="InterPro" id="IPR023088">
    <property type="entry name" value="PDEase"/>
</dbReference>
<evidence type="ECO:0000256" key="8">
    <source>
        <dbReference type="PIRSR" id="PIRSR623088-1"/>
    </source>
</evidence>
<gene>
    <name evidence="14" type="ORF">CHIRRI_LOCUS3416</name>
</gene>
<feature type="active site" description="Proton donor" evidence="8">
    <location>
        <position position="609"/>
    </location>
</feature>
<feature type="binding site" evidence="10">
    <location>
        <position position="652"/>
    </location>
    <ligand>
        <name>Zn(2+)</name>
        <dbReference type="ChEBI" id="CHEBI:29105"/>
        <label>2</label>
    </ligand>
</feature>
<feature type="compositionally biased region" description="Low complexity" evidence="11">
    <location>
        <begin position="509"/>
        <end position="531"/>
    </location>
</feature>
<feature type="binding site" evidence="9">
    <location>
        <position position="652"/>
    </location>
    <ligand>
        <name>AMP</name>
        <dbReference type="ChEBI" id="CHEBI:456215"/>
    </ligand>
</feature>
<dbReference type="OrthoDB" id="20839at2759"/>
<dbReference type="FunFam" id="1.10.1300.10:FF:000002">
    <property type="entry name" value="Phosphodiesterase"/>
    <property type="match status" value="1"/>
</dbReference>
<dbReference type="GO" id="GO:0004115">
    <property type="term" value="F:3',5'-cyclic-AMP phosphodiesterase activity"/>
    <property type="evidence" value="ECO:0007669"/>
    <property type="project" value="UniProtKB-EC"/>
</dbReference>
<reference evidence="14" key="1">
    <citation type="submission" date="2022-01" db="EMBL/GenBank/DDBJ databases">
        <authorList>
            <person name="King R."/>
        </authorList>
    </citation>
    <scope>NUCLEOTIDE SEQUENCE</scope>
</reference>
<dbReference type="NCBIfam" id="TIGR00229">
    <property type="entry name" value="sensory_box"/>
    <property type="match status" value="1"/>
</dbReference>
<evidence type="ECO:0000256" key="3">
    <source>
        <dbReference type="ARBA" id="ARBA00006437"/>
    </source>
</evidence>
<protein>
    <recommendedName>
        <fullName evidence="4">3',5'-cyclic-AMP phosphodiesterase</fullName>
        <ecNumber evidence="4">3.1.4.53</ecNumber>
    </recommendedName>
</protein>
<proteinExistence type="inferred from homology"/>
<feature type="binding site" evidence="10">
    <location>
        <position position="651"/>
    </location>
    <ligand>
        <name>Zn(2+)</name>
        <dbReference type="ChEBI" id="CHEBI:29105"/>
        <label>1</label>
    </ligand>
</feature>
<dbReference type="InterPro" id="IPR057304">
    <property type="entry name" value="PDE8-like_REC_N"/>
</dbReference>
<dbReference type="Gene3D" id="1.10.1300.10">
    <property type="entry name" value="3'5'-cyclic nucleotide phosphodiesterase, catalytic domain"/>
    <property type="match status" value="1"/>
</dbReference>
<feature type="domain" description="PDEase" evidence="13">
    <location>
        <begin position="533"/>
        <end position="870"/>
    </location>
</feature>
<dbReference type="AlphaFoldDB" id="A0A9P0IQX3"/>
<dbReference type="PROSITE" id="PS51845">
    <property type="entry name" value="PDEASE_I_2"/>
    <property type="match status" value="1"/>
</dbReference>
<dbReference type="Proteomes" id="UP001153620">
    <property type="component" value="Chromosome 1"/>
</dbReference>